<evidence type="ECO:0000313" key="11">
    <source>
        <dbReference type="Proteomes" id="UP000284243"/>
    </source>
</evidence>
<dbReference type="InterPro" id="IPR023996">
    <property type="entry name" value="TonB-dep_OMP_SusC/RagA"/>
</dbReference>
<feature type="domain" description="TonB-dependent receptor plug" evidence="9">
    <location>
        <begin position="223"/>
        <end position="340"/>
    </location>
</feature>
<comment type="similarity">
    <text evidence="7">Belongs to the TonB-dependent receptor family.</text>
</comment>
<evidence type="ECO:0000256" key="3">
    <source>
        <dbReference type="ARBA" id="ARBA00022452"/>
    </source>
</evidence>
<dbReference type="Proteomes" id="UP000284243">
    <property type="component" value="Unassembled WGS sequence"/>
</dbReference>
<dbReference type="SUPFAM" id="SSF56935">
    <property type="entry name" value="Porins"/>
    <property type="match status" value="1"/>
</dbReference>
<dbReference type="AlphaFoldDB" id="A0A412TPC4"/>
<evidence type="ECO:0000256" key="4">
    <source>
        <dbReference type="ARBA" id="ARBA00022692"/>
    </source>
</evidence>
<dbReference type="Pfam" id="PF13715">
    <property type="entry name" value="CarbopepD_reg_2"/>
    <property type="match status" value="1"/>
</dbReference>
<evidence type="ECO:0000256" key="5">
    <source>
        <dbReference type="ARBA" id="ARBA00023136"/>
    </source>
</evidence>
<evidence type="ECO:0000313" key="10">
    <source>
        <dbReference type="EMBL" id="RGU55633.1"/>
    </source>
</evidence>
<dbReference type="InterPro" id="IPR036942">
    <property type="entry name" value="Beta-barrel_TonB_sf"/>
</dbReference>
<evidence type="ECO:0000256" key="1">
    <source>
        <dbReference type="ARBA" id="ARBA00004571"/>
    </source>
</evidence>
<dbReference type="InterPro" id="IPR037066">
    <property type="entry name" value="Plug_dom_sf"/>
</dbReference>
<proteinExistence type="inferred from homology"/>
<dbReference type="PROSITE" id="PS52016">
    <property type="entry name" value="TONB_DEPENDENT_REC_3"/>
    <property type="match status" value="1"/>
</dbReference>
<keyword evidence="5 7" id="KW-0472">Membrane</keyword>
<evidence type="ECO:0000256" key="7">
    <source>
        <dbReference type="PROSITE-ProRule" id="PRU01360"/>
    </source>
</evidence>
<dbReference type="Gene3D" id="2.170.130.10">
    <property type="entry name" value="TonB-dependent receptor, plug domain"/>
    <property type="match status" value="1"/>
</dbReference>
<evidence type="ECO:0000256" key="6">
    <source>
        <dbReference type="ARBA" id="ARBA00023237"/>
    </source>
</evidence>
<name>A0A412TPC4_9BACT</name>
<dbReference type="EMBL" id="QRYC01000016">
    <property type="protein sequence ID" value="RGU55633.1"/>
    <property type="molecule type" value="Genomic_DNA"/>
</dbReference>
<protein>
    <submittedName>
        <fullName evidence="10">SusC/RagA family TonB-linked outer membrane protein</fullName>
    </submittedName>
</protein>
<dbReference type="SUPFAM" id="SSF49464">
    <property type="entry name" value="Carboxypeptidase regulatory domain-like"/>
    <property type="match status" value="1"/>
</dbReference>
<evidence type="ECO:0000256" key="2">
    <source>
        <dbReference type="ARBA" id="ARBA00022448"/>
    </source>
</evidence>
<dbReference type="InterPro" id="IPR008969">
    <property type="entry name" value="CarboxyPept-like_regulatory"/>
</dbReference>
<organism evidence="10 11">
    <name type="scientific">Odoribacter splanchnicus</name>
    <dbReference type="NCBI Taxonomy" id="28118"/>
    <lineage>
        <taxon>Bacteria</taxon>
        <taxon>Pseudomonadati</taxon>
        <taxon>Bacteroidota</taxon>
        <taxon>Bacteroidia</taxon>
        <taxon>Bacteroidales</taxon>
        <taxon>Odoribacteraceae</taxon>
        <taxon>Odoribacter</taxon>
    </lineage>
</organism>
<keyword evidence="2 7" id="KW-0813">Transport</keyword>
<sequence>MKKKLKGICYSREKVRKLCLMTKLSLILTFFCLQIQANGFSQRTRLSIKMDNISVKQLFVEIEKRTDLAFVYNTRDVEQLGTLDVDFMNEEIGNILDYCLKGKGINYSIVNNHVVIRKGEQSAPQQKSRVITGKVLDKNTKEPLPGATVKIKGTTIGTAADIDGSFKLTVLEDNKELEITFIGYASQFVTLRADNSVTIYLEPQTSEMEEVVVTGMFTRKADSYTGAVTTIKKEELQRVGNQNILQSLKNIDPSFQVIESNDFGSDPNRMPEIQMRGASSFTDMKDKYQTNPNQPLFIVDGFEQSIEKVMDMDMNRVASITLLKDATAKALYGSKGANGVVVIETLAPEKGKMRVSYTGNLNLQMPDLSSYNLADAAEKLEIEKRAGIYTDQFGHPYTQQMYDEKYEALYKEVLRGVNTYWLDKPLRVGVGHKHSLMFEGGDDVVRYGIDFQYNNVAGVMKGSSREVISAGFNLSYRYKSLLFTEQLSVTFNKSKESPYGTFSEYARLNPYWRAYNEDGSVKEVLSNYEKANFQGTKPIYNPLANASINTKNQSSYFDFTNNFYIEWEAFSGMRFKGRLGLISQKDDSEVFYPRDHTKFKDISQDSEDYFKRGEYTMSNGKRFEYNTDISANYSKEFGRNVIFANAQWSASERKYNTVTFGARGFANDKMDYITHAKEYLEGAPSGSESLAREMSVLLSMNYSFDNRYLLDATYRANASSLFGSDKRWGHFWSAGIGWNLHKEHFMENVTVLNQLRFRASTGYSGSQNFNSYQAIASYKYYNENYDNIIGSYLMGLANPDLQWQKTQDNNIGVDITLMDALDVTFDCYIKKTQNLLTPVSLPPSAGFRSYTENLGETKNKGVEFKVNYRIVRDAERDLYFSVFTSGMHNKNRITKISDALSLMNKDRDADKTGGGGGNPNLEENSAITKPSVRYAEGQSMDAIWAVRSLGIDPATGKEVFLDPKGKMVYGWRAENQVVVGDEQPKLSGTFGFNFEWKGFSVNTSFFYKVGGQYYNQTLVNKVENVDIQYNVDKRMLTDRWNEPGQAARFRKFSPYDPLTRPTSRFVQDLKELKMTSLNVGYDFRFCDFLKKSGIERLKIQFYMNDVFRAATVKAERGIEYPFARSCSFSLQATF</sequence>
<comment type="subcellular location">
    <subcellularLocation>
        <location evidence="1 7">Cell outer membrane</location>
        <topology evidence="1 7">Multi-pass membrane protein</topology>
    </subcellularLocation>
</comment>
<dbReference type="Gene3D" id="2.40.170.20">
    <property type="entry name" value="TonB-dependent receptor, beta-barrel domain"/>
    <property type="match status" value="1"/>
</dbReference>
<evidence type="ECO:0000259" key="9">
    <source>
        <dbReference type="Pfam" id="PF07715"/>
    </source>
</evidence>
<evidence type="ECO:0000256" key="8">
    <source>
        <dbReference type="SAM" id="MobiDB-lite"/>
    </source>
</evidence>
<gene>
    <name evidence="10" type="ORF">DWW57_12005</name>
</gene>
<feature type="region of interest" description="Disordered" evidence="8">
    <location>
        <begin position="907"/>
        <end position="926"/>
    </location>
</feature>
<dbReference type="InterPro" id="IPR039426">
    <property type="entry name" value="TonB-dep_rcpt-like"/>
</dbReference>
<dbReference type="InterPro" id="IPR023997">
    <property type="entry name" value="TonB-dep_OMP_SusC/RagA_CS"/>
</dbReference>
<dbReference type="Pfam" id="PF07715">
    <property type="entry name" value="Plug"/>
    <property type="match status" value="1"/>
</dbReference>
<keyword evidence="6 7" id="KW-0998">Cell outer membrane</keyword>
<keyword evidence="3 7" id="KW-1134">Transmembrane beta strand</keyword>
<reference evidence="10 11" key="1">
    <citation type="submission" date="2018-08" db="EMBL/GenBank/DDBJ databases">
        <title>A genome reference for cultivated species of the human gut microbiota.</title>
        <authorList>
            <person name="Zou Y."/>
            <person name="Xue W."/>
            <person name="Luo G."/>
        </authorList>
    </citation>
    <scope>NUCLEOTIDE SEQUENCE [LARGE SCALE GENOMIC DNA]</scope>
    <source>
        <strain evidence="10 11">AF16-14</strain>
    </source>
</reference>
<keyword evidence="4 7" id="KW-0812">Transmembrane</keyword>
<comment type="caution">
    <text evidence="10">The sequence shown here is derived from an EMBL/GenBank/DDBJ whole genome shotgun (WGS) entry which is preliminary data.</text>
</comment>
<dbReference type="InterPro" id="IPR012910">
    <property type="entry name" value="Plug_dom"/>
</dbReference>
<dbReference type="Gene3D" id="2.60.40.1120">
    <property type="entry name" value="Carboxypeptidase-like, regulatory domain"/>
    <property type="match status" value="1"/>
</dbReference>
<dbReference type="GO" id="GO:0009279">
    <property type="term" value="C:cell outer membrane"/>
    <property type="evidence" value="ECO:0007669"/>
    <property type="project" value="UniProtKB-SubCell"/>
</dbReference>
<dbReference type="NCBIfam" id="TIGR04057">
    <property type="entry name" value="SusC_RagA_signa"/>
    <property type="match status" value="1"/>
</dbReference>
<dbReference type="NCBIfam" id="TIGR04056">
    <property type="entry name" value="OMP_RagA_SusC"/>
    <property type="match status" value="1"/>
</dbReference>
<accession>A0A412TPC4</accession>